<dbReference type="Proteomes" id="UP000324748">
    <property type="component" value="Unassembled WGS sequence"/>
</dbReference>
<proteinExistence type="predicted"/>
<keyword evidence="3" id="KW-1185">Reference proteome</keyword>
<reference evidence="2 3" key="1">
    <citation type="submission" date="2019-05" db="EMBL/GenBank/DDBJ databases">
        <title>Emergence of the Ug99 lineage of the wheat stem rust pathogen through somatic hybridization.</title>
        <authorList>
            <person name="Li F."/>
            <person name="Upadhyaya N.M."/>
            <person name="Sperschneider J."/>
            <person name="Matny O."/>
            <person name="Nguyen-Phuc H."/>
            <person name="Mago R."/>
            <person name="Raley C."/>
            <person name="Miller M.E."/>
            <person name="Silverstein K.A.T."/>
            <person name="Henningsen E."/>
            <person name="Hirsch C.D."/>
            <person name="Visser B."/>
            <person name="Pretorius Z.A."/>
            <person name="Steffenson B.J."/>
            <person name="Schwessinger B."/>
            <person name="Dodds P.N."/>
            <person name="Figueroa M."/>
        </authorList>
    </citation>
    <scope>NUCLEOTIDE SEQUENCE [LARGE SCALE GENOMIC DNA]</scope>
    <source>
        <strain evidence="2">21-0</strain>
    </source>
</reference>
<feature type="signal peptide" evidence="1">
    <location>
        <begin position="1"/>
        <end position="20"/>
    </location>
</feature>
<feature type="chain" id="PRO_5022680243" description="Secreted protein" evidence="1">
    <location>
        <begin position="21"/>
        <end position="64"/>
    </location>
</feature>
<dbReference type="EMBL" id="VSWC01000054">
    <property type="protein sequence ID" value="KAA1099669.1"/>
    <property type="molecule type" value="Genomic_DNA"/>
</dbReference>
<organism evidence="2 3">
    <name type="scientific">Puccinia graminis f. sp. tritici</name>
    <dbReference type="NCBI Taxonomy" id="56615"/>
    <lineage>
        <taxon>Eukaryota</taxon>
        <taxon>Fungi</taxon>
        <taxon>Dikarya</taxon>
        <taxon>Basidiomycota</taxon>
        <taxon>Pucciniomycotina</taxon>
        <taxon>Pucciniomycetes</taxon>
        <taxon>Pucciniales</taxon>
        <taxon>Pucciniaceae</taxon>
        <taxon>Puccinia</taxon>
    </lineage>
</organism>
<evidence type="ECO:0000313" key="3">
    <source>
        <dbReference type="Proteomes" id="UP000324748"/>
    </source>
</evidence>
<dbReference type="AlphaFoldDB" id="A0A5B0PIE5"/>
<name>A0A5B0PIE5_PUCGR</name>
<evidence type="ECO:0000256" key="1">
    <source>
        <dbReference type="SAM" id="SignalP"/>
    </source>
</evidence>
<gene>
    <name evidence="2" type="ORF">PGT21_016719</name>
</gene>
<comment type="caution">
    <text evidence="2">The sequence shown here is derived from an EMBL/GenBank/DDBJ whole genome shotgun (WGS) entry which is preliminary data.</text>
</comment>
<sequence>MILNTITIGIFMAFVMTSAAGSIGCINGSCRGTANQVPAGNHPQEEGCGERIGSTESCPVWCKK</sequence>
<keyword evidence="1" id="KW-0732">Signal</keyword>
<accession>A0A5B0PIE5</accession>
<protein>
    <recommendedName>
        <fullName evidence="4">Secreted protein</fullName>
    </recommendedName>
</protein>
<evidence type="ECO:0008006" key="4">
    <source>
        <dbReference type="Google" id="ProtNLM"/>
    </source>
</evidence>
<evidence type="ECO:0000313" key="2">
    <source>
        <dbReference type="EMBL" id="KAA1099669.1"/>
    </source>
</evidence>